<accession>A0ABD0VTY7</accession>
<evidence type="ECO:0000256" key="2">
    <source>
        <dbReference type="ARBA" id="ARBA00023015"/>
    </source>
</evidence>
<evidence type="ECO:0000256" key="4">
    <source>
        <dbReference type="ARBA" id="ARBA00023163"/>
    </source>
</evidence>
<keyword evidence="4" id="KW-0804">Transcription</keyword>
<dbReference type="SUPFAM" id="SSF55455">
    <property type="entry name" value="SRF-like"/>
    <property type="match status" value="1"/>
</dbReference>
<evidence type="ECO:0000259" key="6">
    <source>
        <dbReference type="PROSITE" id="PS50066"/>
    </source>
</evidence>
<comment type="caution">
    <text evidence="7">The sequence shown here is derived from an EMBL/GenBank/DDBJ whole genome shotgun (WGS) entry which is preliminary data.</text>
</comment>
<dbReference type="GO" id="GO:0003677">
    <property type="term" value="F:DNA binding"/>
    <property type="evidence" value="ECO:0007669"/>
    <property type="project" value="UniProtKB-KW"/>
</dbReference>
<evidence type="ECO:0000313" key="7">
    <source>
        <dbReference type="EMBL" id="KAL0928570.1"/>
    </source>
</evidence>
<dbReference type="InterPro" id="IPR036879">
    <property type="entry name" value="TF_MADSbox_sf"/>
</dbReference>
<dbReference type="PROSITE" id="PS50066">
    <property type="entry name" value="MADS_BOX_2"/>
    <property type="match status" value="1"/>
</dbReference>
<comment type="subcellular location">
    <subcellularLocation>
        <location evidence="1">Nucleus</location>
    </subcellularLocation>
</comment>
<feature type="domain" description="MADS-box" evidence="6">
    <location>
        <begin position="32"/>
        <end position="92"/>
    </location>
</feature>
<name>A0ABD0VTY7_DENTH</name>
<protein>
    <recommendedName>
        <fullName evidence="6">MADS-box domain-containing protein</fullName>
    </recommendedName>
</protein>
<reference evidence="7 8" key="1">
    <citation type="journal article" date="2024" name="Plant Biotechnol. J.">
        <title>Dendrobium thyrsiflorum genome and its molecular insights into genes involved in important horticultural traits.</title>
        <authorList>
            <person name="Chen B."/>
            <person name="Wang J.Y."/>
            <person name="Zheng P.J."/>
            <person name="Li K.L."/>
            <person name="Liang Y.M."/>
            <person name="Chen X.F."/>
            <person name="Zhang C."/>
            <person name="Zhao X."/>
            <person name="He X."/>
            <person name="Zhang G.Q."/>
            <person name="Liu Z.J."/>
            <person name="Xu Q."/>
        </authorList>
    </citation>
    <scope>NUCLEOTIDE SEQUENCE [LARGE SCALE GENOMIC DNA]</scope>
    <source>
        <strain evidence="7">GZMU011</strain>
    </source>
</reference>
<evidence type="ECO:0000256" key="1">
    <source>
        <dbReference type="ARBA" id="ARBA00004123"/>
    </source>
</evidence>
<evidence type="ECO:0000256" key="5">
    <source>
        <dbReference type="ARBA" id="ARBA00023242"/>
    </source>
</evidence>
<sequence>MSDVISILTFDIITISTFQNHLNIKLDGDEAMGRTKHKIKYIEQSWARINAYKIRIKEMEKKTKELTVLYNVNVLFASFSPDLKRVSFSIVEFDFPRRLVAINIKLEVVKQRISFLDVDKISSLSQTRKNDSMEEKDDCCSCSTIINEDDNIYSMLEELGDDVIVSDLPSILFVNICSEILDLVKEKIKYFKALARVNTYKMRIKLMKKKAKDLFVLYGDVLFISFFNDLKVIHCWPKEPSKFHRIINRYKFVSFMLEKKNRAKEFSILSGVDVLFASFSPNFKVFHYWLKEPSKFCPIINHYKFISSQKPPCVVSSPPLNSSS</sequence>
<keyword evidence="8" id="KW-1185">Reference proteome</keyword>
<keyword evidence="5" id="KW-0539">Nucleus</keyword>
<proteinExistence type="predicted"/>
<evidence type="ECO:0000313" key="8">
    <source>
        <dbReference type="Proteomes" id="UP001552299"/>
    </source>
</evidence>
<organism evidence="7 8">
    <name type="scientific">Dendrobium thyrsiflorum</name>
    <name type="common">Pinecone-like raceme dendrobium</name>
    <name type="synonym">Orchid</name>
    <dbReference type="NCBI Taxonomy" id="117978"/>
    <lineage>
        <taxon>Eukaryota</taxon>
        <taxon>Viridiplantae</taxon>
        <taxon>Streptophyta</taxon>
        <taxon>Embryophyta</taxon>
        <taxon>Tracheophyta</taxon>
        <taxon>Spermatophyta</taxon>
        <taxon>Magnoliopsida</taxon>
        <taxon>Liliopsida</taxon>
        <taxon>Asparagales</taxon>
        <taxon>Orchidaceae</taxon>
        <taxon>Epidendroideae</taxon>
        <taxon>Malaxideae</taxon>
        <taxon>Dendrobiinae</taxon>
        <taxon>Dendrobium</taxon>
    </lineage>
</organism>
<dbReference type="EMBL" id="JANQDX010000001">
    <property type="protein sequence ID" value="KAL0928570.1"/>
    <property type="molecule type" value="Genomic_DNA"/>
</dbReference>
<dbReference type="Proteomes" id="UP001552299">
    <property type="component" value="Unassembled WGS sequence"/>
</dbReference>
<gene>
    <name evidence="7" type="ORF">M5K25_000466</name>
</gene>
<dbReference type="GO" id="GO:0005634">
    <property type="term" value="C:nucleus"/>
    <property type="evidence" value="ECO:0007669"/>
    <property type="project" value="UniProtKB-SubCell"/>
</dbReference>
<keyword evidence="3" id="KW-0238">DNA-binding</keyword>
<keyword evidence="2" id="KW-0805">Transcription regulation</keyword>
<dbReference type="AlphaFoldDB" id="A0ABD0VTY7"/>
<evidence type="ECO:0000256" key="3">
    <source>
        <dbReference type="ARBA" id="ARBA00023125"/>
    </source>
</evidence>
<dbReference type="InterPro" id="IPR002100">
    <property type="entry name" value="TF_MADSbox"/>
</dbReference>